<dbReference type="Gene3D" id="3.40.50.410">
    <property type="entry name" value="von Willebrand factor, type A domain"/>
    <property type="match status" value="1"/>
</dbReference>
<dbReference type="InterPro" id="IPR036465">
    <property type="entry name" value="vWFA_dom_sf"/>
</dbReference>
<feature type="region of interest" description="Disordered" evidence="1">
    <location>
        <begin position="24"/>
        <end position="54"/>
    </location>
</feature>
<dbReference type="Proteomes" id="UP001601058">
    <property type="component" value="Unassembled WGS sequence"/>
</dbReference>
<keyword evidence="2" id="KW-0732">Signal</keyword>
<feature type="chain" id="PRO_5045340760" evidence="2">
    <location>
        <begin position="21"/>
        <end position="466"/>
    </location>
</feature>
<sequence>MRKKSPVLVILLLGCMLLTACSEKQTESGQQQEPNEKEKQTQLEDKDEEEQETVNLQEQLAELPEPSMTVTEFVHTAPGLFSGKRYDDLTSEEQNEIVNILRELPKVGDDPSEEEIELYWRKSLSLFHEDFPNPANVLDQVAIEAFGSPDTEDERYQFKEQLNVEIILDASGSMGNLINGKTMMDMAKESIKEFADSLPEGANIALRVYGHKGTGANKDKELSCKSNELIYEMQSYDQNVLNNALSQIKPAGWTPLAKAMELAKDDLSQYKSDKNTNIIYLVSDGVETCNGDPVNEAKKLADSDIQPIVNVIGFDLDAKGQQQLKEVAAAAKGMYNNARNQEELKQELQKARMIAEKWQEWKKDATYTVKMNRNDQFLKNIPSFNIEWSEANGNEDMNILQPLRVLRDEGHISKAAFQQLSAKSSERFSQAIELGEQIESDLRNLADQNLEQAKEEINKKYDSNVE</sequence>
<protein>
    <submittedName>
        <fullName evidence="4">VWA domain-containing protein</fullName>
    </submittedName>
</protein>
<dbReference type="InterPro" id="IPR002035">
    <property type="entry name" value="VWF_A"/>
</dbReference>
<keyword evidence="5" id="KW-1185">Reference proteome</keyword>
<dbReference type="EMBL" id="JBIACJ010000016">
    <property type="protein sequence ID" value="MFE8698523.1"/>
    <property type="molecule type" value="Genomic_DNA"/>
</dbReference>
<proteinExistence type="predicted"/>
<feature type="domain" description="VWFA" evidence="3">
    <location>
        <begin position="163"/>
        <end position="358"/>
    </location>
</feature>
<organism evidence="4 5">
    <name type="scientific">Cytobacillus mangrovibacter</name>
    <dbReference type="NCBI Taxonomy" id="3299024"/>
    <lineage>
        <taxon>Bacteria</taxon>
        <taxon>Bacillati</taxon>
        <taxon>Bacillota</taxon>
        <taxon>Bacilli</taxon>
        <taxon>Bacillales</taxon>
        <taxon>Bacillaceae</taxon>
        <taxon>Cytobacillus</taxon>
    </lineage>
</organism>
<feature type="signal peptide" evidence="2">
    <location>
        <begin position="1"/>
        <end position="20"/>
    </location>
</feature>
<evidence type="ECO:0000256" key="2">
    <source>
        <dbReference type="SAM" id="SignalP"/>
    </source>
</evidence>
<name>A0ABW6K6C5_9BACI</name>
<dbReference type="PROSITE" id="PS51257">
    <property type="entry name" value="PROKAR_LIPOPROTEIN"/>
    <property type="match status" value="1"/>
</dbReference>
<dbReference type="PROSITE" id="PS50234">
    <property type="entry name" value="VWFA"/>
    <property type="match status" value="1"/>
</dbReference>
<evidence type="ECO:0000313" key="5">
    <source>
        <dbReference type="Proteomes" id="UP001601058"/>
    </source>
</evidence>
<feature type="compositionally biased region" description="Basic and acidic residues" evidence="1">
    <location>
        <begin position="34"/>
        <end position="44"/>
    </location>
</feature>
<comment type="caution">
    <text evidence="4">The sequence shown here is derived from an EMBL/GenBank/DDBJ whole genome shotgun (WGS) entry which is preliminary data.</text>
</comment>
<dbReference type="RefSeq" id="WP_389223030.1">
    <property type="nucleotide sequence ID" value="NZ_JBIACJ010000016.1"/>
</dbReference>
<evidence type="ECO:0000256" key="1">
    <source>
        <dbReference type="SAM" id="MobiDB-lite"/>
    </source>
</evidence>
<dbReference type="SUPFAM" id="SSF53300">
    <property type="entry name" value="vWA-like"/>
    <property type="match status" value="1"/>
</dbReference>
<gene>
    <name evidence="4" type="ORF">ACFYKT_19690</name>
</gene>
<evidence type="ECO:0000313" key="4">
    <source>
        <dbReference type="EMBL" id="MFE8698523.1"/>
    </source>
</evidence>
<dbReference type="Pfam" id="PF13519">
    <property type="entry name" value="VWA_2"/>
    <property type="match status" value="1"/>
</dbReference>
<accession>A0ABW6K6C5</accession>
<reference evidence="4 5" key="1">
    <citation type="submission" date="2024-08" db="EMBL/GenBank/DDBJ databases">
        <title>Two novel Cytobacillus novel species.</title>
        <authorList>
            <person name="Liu G."/>
        </authorList>
    </citation>
    <scope>NUCLEOTIDE SEQUENCE [LARGE SCALE GENOMIC DNA]</scope>
    <source>
        <strain evidence="4 5">FJAT-53684</strain>
    </source>
</reference>
<evidence type="ECO:0000259" key="3">
    <source>
        <dbReference type="PROSITE" id="PS50234"/>
    </source>
</evidence>
<dbReference type="SMART" id="SM00327">
    <property type="entry name" value="VWA"/>
    <property type="match status" value="1"/>
</dbReference>